<keyword evidence="10" id="KW-1185">Reference proteome</keyword>
<dbReference type="NCBIfam" id="TIGR01167">
    <property type="entry name" value="LPXTG_anchor"/>
    <property type="match status" value="1"/>
</dbReference>
<dbReference type="InterPro" id="IPR013783">
    <property type="entry name" value="Ig-like_fold"/>
</dbReference>
<organism evidence="9 10">
    <name type="scientific">Candidatus Vagococcus giribetii</name>
    <dbReference type="NCBI Taxonomy" id="2230876"/>
    <lineage>
        <taxon>Bacteria</taxon>
        <taxon>Bacillati</taxon>
        <taxon>Bacillota</taxon>
        <taxon>Bacilli</taxon>
        <taxon>Lactobacillales</taxon>
        <taxon>Enterococcaceae</taxon>
        <taxon>Vagococcus</taxon>
    </lineage>
</organism>
<evidence type="ECO:0000259" key="7">
    <source>
        <dbReference type="Pfam" id="PF16555"/>
    </source>
</evidence>
<dbReference type="Proteomes" id="UP000664857">
    <property type="component" value="Unassembled WGS sequence"/>
</dbReference>
<evidence type="ECO:0000256" key="3">
    <source>
        <dbReference type="ARBA" id="ARBA00022729"/>
    </source>
</evidence>
<evidence type="ECO:0000313" key="9">
    <source>
        <dbReference type="EMBL" id="MBO0476114.1"/>
    </source>
</evidence>
<evidence type="ECO:0000313" key="10">
    <source>
        <dbReference type="Proteomes" id="UP000664857"/>
    </source>
</evidence>
<dbReference type="EMBL" id="JAFLVX010000011">
    <property type="protein sequence ID" value="MBO0476114.1"/>
    <property type="molecule type" value="Genomic_DNA"/>
</dbReference>
<dbReference type="Pfam" id="PF17802">
    <property type="entry name" value="SpaA"/>
    <property type="match status" value="1"/>
</dbReference>
<protein>
    <submittedName>
        <fullName evidence="9">SpaH/EbpB family LPXTG-anchored major pilin</fullName>
    </submittedName>
</protein>
<dbReference type="NCBIfam" id="NF033902">
    <property type="entry name" value="iso_D2_wall_anc"/>
    <property type="match status" value="1"/>
</dbReference>
<evidence type="ECO:0000256" key="1">
    <source>
        <dbReference type="ARBA" id="ARBA00022512"/>
    </source>
</evidence>
<feature type="transmembrane region" description="Helical" evidence="5">
    <location>
        <begin position="473"/>
        <end position="492"/>
    </location>
</feature>
<dbReference type="InterPro" id="IPR026466">
    <property type="entry name" value="Fim_isopep_form_D2_dom"/>
</dbReference>
<dbReference type="Pfam" id="PF00746">
    <property type="entry name" value="Gram_pos_anchor"/>
    <property type="match status" value="1"/>
</dbReference>
<dbReference type="InterPro" id="IPR019931">
    <property type="entry name" value="LPXTG_anchor"/>
</dbReference>
<keyword evidence="5" id="KW-0472">Membrane</keyword>
<keyword evidence="3" id="KW-0732">Signal</keyword>
<evidence type="ECO:0000259" key="8">
    <source>
        <dbReference type="Pfam" id="PF17802"/>
    </source>
</evidence>
<feature type="domain" description="SpaA-like prealbumin fold" evidence="8">
    <location>
        <begin position="348"/>
        <end position="454"/>
    </location>
</feature>
<dbReference type="InterPro" id="IPR048052">
    <property type="entry name" value="FM1-like"/>
</dbReference>
<accession>A0ABS3HQT3</accession>
<gene>
    <name evidence="9" type="ORF">DOK76_03470</name>
</gene>
<keyword evidence="5" id="KW-1133">Transmembrane helix</keyword>
<feature type="domain" description="Gram-positive pilin subunit D1 N-terminal" evidence="7">
    <location>
        <begin position="33"/>
        <end position="187"/>
    </location>
</feature>
<dbReference type="Gene3D" id="2.60.40.10">
    <property type="entry name" value="Immunoglobulins"/>
    <property type="match status" value="2"/>
</dbReference>
<feature type="domain" description="Gram-positive cocci surface proteins LPxTG" evidence="6">
    <location>
        <begin position="460"/>
        <end position="496"/>
    </location>
</feature>
<dbReference type="SUPFAM" id="SSF49401">
    <property type="entry name" value="Bacterial adhesins"/>
    <property type="match status" value="1"/>
</dbReference>
<comment type="caution">
    <text evidence="9">The sequence shown here is derived from an EMBL/GenBank/DDBJ whole genome shotgun (WGS) entry which is preliminary data.</text>
</comment>
<keyword evidence="2" id="KW-0964">Secreted</keyword>
<dbReference type="Pfam" id="PF16555">
    <property type="entry name" value="GramPos_pilinD1"/>
    <property type="match status" value="1"/>
</dbReference>
<evidence type="ECO:0000256" key="2">
    <source>
        <dbReference type="ARBA" id="ARBA00022525"/>
    </source>
</evidence>
<dbReference type="NCBIfam" id="TIGR04226">
    <property type="entry name" value="RrgB_K2N_iso_D2"/>
    <property type="match status" value="1"/>
</dbReference>
<keyword evidence="5" id="KW-0812">Transmembrane</keyword>
<dbReference type="RefSeq" id="WP_206965018.1">
    <property type="nucleotide sequence ID" value="NZ_JAFLVX010000011.1"/>
</dbReference>
<evidence type="ECO:0000259" key="6">
    <source>
        <dbReference type="Pfam" id="PF00746"/>
    </source>
</evidence>
<dbReference type="Gene3D" id="2.60.40.740">
    <property type="match status" value="1"/>
</dbReference>
<dbReference type="InterPro" id="IPR008966">
    <property type="entry name" value="Adhesion_dom_sf"/>
</dbReference>
<sequence length="501" mass="55224">MNKKIYQLLSVLVLMFPLLISLLPAEVSAEEASTVSVNLHKRVFDEGQRPEDKQNTGEEMSDFGGKALANVTFEVYDVSEQYLENLKDQSAEDATQMIIDDTVASSKVPGYAVEVPNNKQVTNEDGLATFSNLPIKHGDKYATYLFVETNSPANIKEKAAPIVLTMPIYKENTNEINTSIHIYPKNEQQTMLTKDLTEKAKKDLAVTINGQTIYNVEKGQRFDYTVSASLPWNIQDKDFFRVIDTPNIGMKAFADTIKIEGLALNTDYTVKEDSSGRGFVVEFNTKSDKVKALAKQKVTITYEAMLTEDAPLDTGIGNEAKIEVGNGVTPEPSDPSIEGPKVYTGGKKFKKVDDKSGKDLAGAKFHLVKLDAAGKVSEYATYKNGAYTWTANKTEATSYESNAKGEFEVLGLTYSEKLPTGFSYAVEEYEAPEGYALLNEPVKFNVTKGEFEDVVLSITNIKKGLLPSTGGNGIYMFLVVGSVLMMGALVWYRRTKVDAEV</sequence>
<proteinExistence type="predicted"/>
<reference evidence="9 10" key="1">
    <citation type="submission" date="2021-03" db="EMBL/GenBank/DDBJ databases">
        <title>Enterococcal diversity collection.</title>
        <authorList>
            <person name="Gilmore M.S."/>
            <person name="Schwartzman J."/>
            <person name="Van Tyne D."/>
            <person name="Martin M."/>
            <person name="Earl A.M."/>
            <person name="Manson A.L."/>
            <person name="Straub T."/>
            <person name="Salamzade R."/>
            <person name="Saavedra J."/>
            <person name="Lebreton F."/>
            <person name="Prichula J."/>
            <person name="Schaufler K."/>
            <person name="Gaca A."/>
            <person name="Sgardioli B."/>
            <person name="Wagenaar J."/>
            <person name="Strong T."/>
        </authorList>
    </citation>
    <scope>NUCLEOTIDE SEQUENCE [LARGE SCALE GENOMIC DNA]</scope>
    <source>
        <strain evidence="9 10">DIV0080</strain>
    </source>
</reference>
<evidence type="ECO:0000256" key="5">
    <source>
        <dbReference type="SAM" id="Phobius"/>
    </source>
</evidence>
<dbReference type="InterPro" id="IPR032364">
    <property type="entry name" value="GramPos_pilinD1_N"/>
</dbReference>
<keyword evidence="4" id="KW-0572">Peptidoglycan-anchor</keyword>
<dbReference type="InterPro" id="IPR041033">
    <property type="entry name" value="SpaA_PFL_dom_1"/>
</dbReference>
<name>A0ABS3HQT3_9ENTE</name>
<keyword evidence="1" id="KW-0134">Cell wall</keyword>
<evidence type="ECO:0000256" key="4">
    <source>
        <dbReference type="ARBA" id="ARBA00023088"/>
    </source>
</evidence>